<dbReference type="Proteomes" id="UP000614811">
    <property type="component" value="Unassembled WGS sequence"/>
</dbReference>
<dbReference type="GO" id="GO:0005886">
    <property type="term" value="C:plasma membrane"/>
    <property type="evidence" value="ECO:0007669"/>
    <property type="project" value="UniProtKB-SubCell"/>
</dbReference>
<keyword evidence="5 8" id="KW-0812">Transmembrane</keyword>
<evidence type="ECO:0000256" key="7">
    <source>
        <dbReference type="ARBA" id="ARBA00023136"/>
    </source>
</evidence>
<accession>A0A918VMN4</accession>
<feature type="transmembrane region" description="Helical" evidence="8">
    <location>
        <begin position="101"/>
        <end position="119"/>
    </location>
</feature>
<comment type="similarity">
    <text evidence="2">Belongs to the EamA transporter family.</text>
</comment>
<keyword evidence="6 8" id="KW-1133">Transmembrane helix</keyword>
<dbReference type="InterPro" id="IPR037185">
    <property type="entry name" value="EmrE-like"/>
</dbReference>
<proteinExistence type="inferred from homology"/>
<reference evidence="10" key="2">
    <citation type="submission" date="2020-09" db="EMBL/GenBank/DDBJ databases">
        <authorList>
            <person name="Sun Q."/>
            <person name="Kim S."/>
        </authorList>
    </citation>
    <scope>NUCLEOTIDE SEQUENCE</scope>
    <source>
        <strain evidence="10">KCTC 12711</strain>
    </source>
</reference>
<feature type="transmembrane region" description="Helical" evidence="8">
    <location>
        <begin position="242"/>
        <end position="260"/>
    </location>
</feature>
<evidence type="ECO:0000256" key="5">
    <source>
        <dbReference type="ARBA" id="ARBA00022692"/>
    </source>
</evidence>
<dbReference type="EMBL" id="BMXA01000003">
    <property type="protein sequence ID" value="GHA10801.1"/>
    <property type="molecule type" value="Genomic_DNA"/>
</dbReference>
<keyword evidence="7 8" id="KW-0472">Membrane</keyword>
<evidence type="ECO:0000256" key="3">
    <source>
        <dbReference type="ARBA" id="ARBA00022448"/>
    </source>
</evidence>
<evidence type="ECO:0000256" key="2">
    <source>
        <dbReference type="ARBA" id="ARBA00007362"/>
    </source>
</evidence>
<organism evidence="10 11">
    <name type="scientific">Arenicella chitinivorans</name>
    <dbReference type="NCBI Taxonomy" id="1329800"/>
    <lineage>
        <taxon>Bacteria</taxon>
        <taxon>Pseudomonadati</taxon>
        <taxon>Pseudomonadota</taxon>
        <taxon>Gammaproteobacteria</taxon>
        <taxon>Arenicellales</taxon>
        <taxon>Arenicellaceae</taxon>
        <taxon>Arenicella</taxon>
    </lineage>
</organism>
<name>A0A918VMN4_9GAMM</name>
<comment type="caution">
    <text evidence="10">The sequence shown here is derived from an EMBL/GenBank/DDBJ whole genome shotgun (WGS) entry which is preliminary data.</text>
</comment>
<feature type="transmembrane region" description="Helical" evidence="8">
    <location>
        <begin position="7"/>
        <end position="24"/>
    </location>
</feature>
<feature type="transmembrane region" description="Helical" evidence="8">
    <location>
        <begin position="69"/>
        <end position="89"/>
    </location>
</feature>
<keyword evidence="3" id="KW-0813">Transport</keyword>
<feature type="transmembrane region" description="Helical" evidence="8">
    <location>
        <begin position="36"/>
        <end position="57"/>
    </location>
</feature>
<dbReference type="PANTHER" id="PTHR22911">
    <property type="entry name" value="ACYL-MALONYL CONDENSING ENZYME-RELATED"/>
    <property type="match status" value="1"/>
</dbReference>
<dbReference type="Pfam" id="PF00892">
    <property type="entry name" value="EamA"/>
    <property type="match status" value="1"/>
</dbReference>
<evidence type="ECO:0000256" key="1">
    <source>
        <dbReference type="ARBA" id="ARBA00004651"/>
    </source>
</evidence>
<feature type="transmembrane region" description="Helical" evidence="8">
    <location>
        <begin position="147"/>
        <end position="164"/>
    </location>
</feature>
<sequence>MNDNKGLIYAICAYTFWGIIPIFWKQLDHVSPLEIVMHRMVWSCLMVVGYIVVVGEWHAFRALFRDKMLLLRIGAASVLVSVNWGIFIWAVNDGRIVETSLGYFINPLISVLFGVLFFAERLRAIQVISIGLAACGVLFLIFGYGQVPVVALSLAITFSLYGVVKKSVSIPATHGLALETSLMFGPAAIYLIYLHANGGGVFGSDALTSSNLLLAGLFTLVPLLLFAAAAKRISMTALGMTQYVGPFLQLLIGVMIYHEPFGSDRFVAFSFVWVALVIYSIDQLNHRRKARRARRMLT</sequence>
<feature type="domain" description="EamA" evidence="9">
    <location>
        <begin position="5"/>
        <end position="141"/>
    </location>
</feature>
<evidence type="ECO:0000313" key="11">
    <source>
        <dbReference type="Proteomes" id="UP000614811"/>
    </source>
</evidence>
<evidence type="ECO:0000256" key="6">
    <source>
        <dbReference type="ARBA" id="ARBA00022989"/>
    </source>
</evidence>
<reference evidence="10" key="1">
    <citation type="journal article" date="2014" name="Int. J. Syst. Evol. Microbiol.">
        <title>Complete genome sequence of Corynebacterium casei LMG S-19264T (=DSM 44701T), isolated from a smear-ripened cheese.</title>
        <authorList>
            <consortium name="US DOE Joint Genome Institute (JGI-PGF)"/>
            <person name="Walter F."/>
            <person name="Albersmeier A."/>
            <person name="Kalinowski J."/>
            <person name="Ruckert C."/>
        </authorList>
    </citation>
    <scope>NUCLEOTIDE SEQUENCE</scope>
    <source>
        <strain evidence="10">KCTC 12711</strain>
    </source>
</reference>
<feature type="transmembrane region" description="Helical" evidence="8">
    <location>
        <begin position="213"/>
        <end position="230"/>
    </location>
</feature>
<dbReference type="RefSeq" id="WP_189400587.1">
    <property type="nucleotide sequence ID" value="NZ_BMXA01000003.1"/>
</dbReference>
<feature type="transmembrane region" description="Helical" evidence="8">
    <location>
        <begin position="124"/>
        <end position="141"/>
    </location>
</feature>
<keyword evidence="4" id="KW-1003">Cell membrane</keyword>
<keyword evidence="11" id="KW-1185">Reference proteome</keyword>
<feature type="transmembrane region" description="Helical" evidence="8">
    <location>
        <begin position="176"/>
        <end position="193"/>
    </location>
</feature>
<gene>
    <name evidence="10" type="primary">rarD</name>
    <name evidence="10" type="ORF">GCM10008090_20630</name>
</gene>
<dbReference type="PANTHER" id="PTHR22911:SF137">
    <property type="entry name" value="SOLUTE CARRIER FAMILY 35 MEMBER G2-RELATED"/>
    <property type="match status" value="1"/>
</dbReference>
<dbReference type="SUPFAM" id="SSF103481">
    <property type="entry name" value="Multidrug resistance efflux transporter EmrE"/>
    <property type="match status" value="2"/>
</dbReference>
<evidence type="ECO:0000256" key="4">
    <source>
        <dbReference type="ARBA" id="ARBA00022475"/>
    </source>
</evidence>
<comment type="subcellular location">
    <subcellularLocation>
        <location evidence="1">Cell membrane</location>
        <topology evidence="1">Multi-pass membrane protein</topology>
    </subcellularLocation>
</comment>
<evidence type="ECO:0000256" key="8">
    <source>
        <dbReference type="SAM" id="Phobius"/>
    </source>
</evidence>
<dbReference type="AlphaFoldDB" id="A0A918VMN4"/>
<dbReference type="InterPro" id="IPR000620">
    <property type="entry name" value="EamA_dom"/>
</dbReference>
<feature type="transmembrane region" description="Helical" evidence="8">
    <location>
        <begin position="266"/>
        <end position="285"/>
    </location>
</feature>
<evidence type="ECO:0000259" key="9">
    <source>
        <dbReference type="Pfam" id="PF00892"/>
    </source>
</evidence>
<dbReference type="InterPro" id="IPR004626">
    <property type="entry name" value="RarD"/>
</dbReference>
<dbReference type="NCBIfam" id="TIGR00688">
    <property type="entry name" value="rarD"/>
    <property type="match status" value="1"/>
</dbReference>
<protein>
    <submittedName>
        <fullName evidence="10">Chloramphenicol resistance permease RarD</fullName>
    </submittedName>
</protein>
<evidence type="ECO:0000313" key="10">
    <source>
        <dbReference type="EMBL" id="GHA10801.1"/>
    </source>
</evidence>